<dbReference type="AlphaFoldDB" id="A0A0E0WDY8"/>
<reference evidence="2 3" key="1">
    <citation type="submission" date="2012-04" db="EMBL/GenBank/DDBJ databases">
        <authorList>
            <person name="Kersulyte D."/>
            <person name="Cabrera L."/>
            <person name="Pacheco R."/>
            <person name="Herrera P."/>
            <person name="Rodriguez C."/>
            <person name="Gilman R.H."/>
            <person name="Berg D.E."/>
        </authorList>
    </citation>
    <scope>NUCLEOTIDE SEQUENCE [LARGE SCALE GENOMIC DNA]</scope>
    <source>
        <strain evidence="2 3">Shi169</strain>
    </source>
</reference>
<name>A0A0E0WDY8_HELPX</name>
<dbReference type="KEGG" id="hhq:HPSH169_06605"/>
<organism evidence="2 3">
    <name type="scientific">Helicobacter pylori Shi169</name>
    <dbReference type="NCBI Taxonomy" id="1163741"/>
    <lineage>
        <taxon>Bacteria</taxon>
        <taxon>Pseudomonadati</taxon>
        <taxon>Campylobacterota</taxon>
        <taxon>Epsilonproteobacteria</taxon>
        <taxon>Campylobacterales</taxon>
        <taxon>Helicobacteraceae</taxon>
        <taxon>Helicobacter</taxon>
    </lineage>
</organism>
<dbReference type="Pfam" id="PF05437">
    <property type="entry name" value="AzlD"/>
    <property type="match status" value="1"/>
</dbReference>
<feature type="transmembrane region" description="Helical" evidence="1">
    <location>
        <begin position="39"/>
        <end position="60"/>
    </location>
</feature>
<evidence type="ECO:0000313" key="2">
    <source>
        <dbReference type="EMBL" id="AFH99983.1"/>
    </source>
</evidence>
<feature type="transmembrane region" description="Helical" evidence="1">
    <location>
        <begin position="72"/>
        <end position="102"/>
    </location>
</feature>
<evidence type="ECO:0008006" key="4">
    <source>
        <dbReference type="Google" id="ProtNLM"/>
    </source>
</evidence>
<protein>
    <recommendedName>
        <fullName evidence="4">Branched-chain amino acid transport protein AzlD</fullName>
    </recommendedName>
</protein>
<keyword evidence="1" id="KW-0472">Membrane</keyword>
<sequence length="115" mass="13282">MLMHSILIILVIILTTYFTRIWPFMVFNAKNPPNDFVRYLGRALSCSVIGMLVVYCFKDIQILKPPYGINEIIAFLSVILLHRIFKVFVLSITLPTILYMVLVQSHALEKAFFNS</sequence>
<evidence type="ECO:0000256" key="1">
    <source>
        <dbReference type="SAM" id="Phobius"/>
    </source>
</evidence>
<dbReference type="EMBL" id="CP003473">
    <property type="protein sequence ID" value="AFH99983.1"/>
    <property type="molecule type" value="Genomic_DNA"/>
</dbReference>
<keyword evidence="1" id="KW-1133">Transmembrane helix</keyword>
<evidence type="ECO:0000313" key="3">
    <source>
        <dbReference type="Proteomes" id="UP000005007"/>
    </source>
</evidence>
<dbReference type="HOGENOM" id="CLU_144816_1_0_7"/>
<dbReference type="InterPro" id="IPR008407">
    <property type="entry name" value="Brnchd-chn_aa_trnsp_AzlD"/>
</dbReference>
<accession>A0A0E0WDY8</accession>
<proteinExistence type="predicted"/>
<feature type="transmembrane region" description="Helical" evidence="1">
    <location>
        <begin position="6"/>
        <end position="27"/>
    </location>
</feature>
<dbReference type="PIRSF" id="PIRSF003203">
    <property type="entry name" value="AzlD"/>
    <property type="match status" value="1"/>
</dbReference>
<keyword evidence="1" id="KW-0812">Transmembrane</keyword>
<dbReference type="PATRIC" id="fig|1163741.3.peg.1332"/>
<dbReference type="Proteomes" id="UP000005007">
    <property type="component" value="Chromosome"/>
</dbReference>
<dbReference type="RefSeq" id="WP_000928544.1">
    <property type="nucleotide sequence ID" value="NC_017740.1"/>
</dbReference>
<gene>
    <name evidence="2" type="ORF">HPSH169_06605</name>
</gene>